<organism evidence="7 8">
    <name type="scientific">Strigamia maritima</name>
    <name type="common">European centipede</name>
    <name type="synonym">Geophilus maritimus</name>
    <dbReference type="NCBI Taxonomy" id="126957"/>
    <lineage>
        <taxon>Eukaryota</taxon>
        <taxon>Metazoa</taxon>
        <taxon>Ecdysozoa</taxon>
        <taxon>Arthropoda</taxon>
        <taxon>Myriapoda</taxon>
        <taxon>Chilopoda</taxon>
        <taxon>Pleurostigmophora</taxon>
        <taxon>Geophilomorpha</taxon>
        <taxon>Linotaeniidae</taxon>
        <taxon>Strigamia</taxon>
    </lineage>
</organism>
<accession>T1IUB4</accession>
<dbReference type="GO" id="GO:0015630">
    <property type="term" value="C:microtubule cytoskeleton"/>
    <property type="evidence" value="ECO:0007669"/>
    <property type="project" value="InterPro"/>
</dbReference>
<feature type="compositionally biased region" description="Low complexity" evidence="6">
    <location>
        <begin position="587"/>
        <end position="599"/>
    </location>
</feature>
<dbReference type="InterPro" id="IPR051483">
    <property type="entry name" value="MAP7_domain-containing"/>
</dbReference>
<evidence type="ECO:0000256" key="6">
    <source>
        <dbReference type="SAM" id="MobiDB-lite"/>
    </source>
</evidence>
<keyword evidence="4" id="KW-0175">Coiled coil</keyword>
<dbReference type="eggNOG" id="ENOG502QRJ9">
    <property type="taxonomic scope" value="Eukaryota"/>
</dbReference>
<feature type="compositionally biased region" description="Basic and acidic residues" evidence="6">
    <location>
        <begin position="617"/>
        <end position="639"/>
    </location>
</feature>
<dbReference type="PANTHER" id="PTHR15073:SF1">
    <property type="entry name" value="RETICULOCYTE-BINDING PROTEIN HOMOLOG 2A"/>
    <property type="match status" value="1"/>
</dbReference>
<dbReference type="Pfam" id="PF05672">
    <property type="entry name" value="MAP7"/>
    <property type="match status" value="1"/>
</dbReference>
<dbReference type="OMA" id="DTSPMVF"/>
<evidence type="ECO:0000256" key="3">
    <source>
        <dbReference type="ARBA" id="ARBA00022490"/>
    </source>
</evidence>
<keyword evidence="3" id="KW-0963">Cytoplasm</keyword>
<feature type="region of interest" description="Disordered" evidence="6">
    <location>
        <begin position="281"/>
        <end position="306"/>
    </location>
</feature>
<evidence type="ECO:0008006" key="9">
    <source>
        <dbReference type="Google" id="ProtNLM"/>
    </source>
</evidence>
<feature type="region of interest" description="Disordered" evidence="6">
    <location>
        <begin position="352"/>
        <end position="392"/>
    </location>
</feature>
<dbReference type="HOGENOM" id="CLU_004296_1_0_1"/>
<evidence type="ECO:0000256" key="5">
    <source>
        <dbReference type="ARBA" id="ARBA00023212"/>
    </source>
</evidence>
<feature type="region of interest" description="Disordered" evidence="6">
    <location>
        <begin position="1"/>
        <end position="28"/>
    </location>
</feature>
<evidence type="ECO:0000313" key="8">
    <source>
        <dbReference type="Proteomes" id="UP000014500"/>
    </source>
</evidence>
<feature type="region of interest" description="Disordered" evidence="6">
    <location>
        <begin position="441"/>
        <end position="843"/>
    </location>
</feature>
<keyword evidence="8" id="KW-1185">Reference proteome</keyword>
<dbReference type="EnsemblMetazoa" id="SMAR004735-RA">
    <property type="protein sequence ID" value="SMAR004735-PA"/>
    <property type="gene ID" value="SMAR004735"/>
</dbReference>
<feature type="compositionally biased region" description="Low complexity" evidence="6">
    <location>
        <begin position="456"/>
        <end position="488"/>
    </location>
</feature>
<dbReference type="GO" id="GO:0000226">
    <property type="term" value="P:microtubule cytoskeleton organization"/>
    <property type="evidence" value="ECO:0007669"/>
    <property type="project" value="InterPro"/>
</dbReference>
<evidence type="ECO:0000256" key="4">
    <source>
        <dbReference type="ARBA" id="ARBA00023054"/>
    </source>
</evidence>
<evidence type="ECO:0000313" key="7">
    <source>
        <dbReference type="EnsemblMetazoa" id="SMAR004735-PA"/>
    </source>
</evidence>
<reference evidence="8" key="1">
    <citation type="submission" date="2011-05" db="EMBL/GenBank/DDBJ databases">
        <authorList>
            <person name="Richards S.R."/>
            <person name="Qu J."/>
            <person name="Jiang H."/>
            <person name="Jhangiani S.N."/>
            <person name="Agravi P."/>
            <person name="Goodspeed R."/>
            <person name="Gross S."/>
            <person name="Mandapat C."/>
            <person name="Jackson L."/>
            <person name="Mathew T."/>
            <person name="Pu L."/>
            <person name="Thornton R."/>
            <person name="Saada N."/>
            <person name="Wilczek-Boney K.B."/>
            <person name="Lee S."/>
            <person name="Kovar C."/>
            <person name="Wu Y."/>
            <person name="Scherer S.E."/>
            <person name="Worley K.C."/>
            <person name="Muzny D.M."/>
            <person name="Gibbs R."/>
        </authorList>
    </citation>
    <scope>NUCLEOTIDE SEQUENCE</scope>
    <source>
        <strain evidence="8">Brora</strain>
    </source>
</reference>
<dbReference type="AlphaFoldDB" id="T1IUB4"/>
<name>T1IUB4_STRMM</name>
<evidence type="ECO:0000256" key="2">
    <source>
        <dbReference type="ARBA" id="ARBA00007525"/>
    </source>
</evidence>
<comment type="similarity">
    <text evidence="2">Belongs to the MAP7 family.</text>
</comment>
<feature type="compositionally biased region" description="Polar residues" evidence="6">
    <location>
        <begin position="819"/>
        <end position="829"/>
    </location>
</feature>
<proteinExistence type="inferred from homology"/>
<feature type="compositionally biased region" description="Polar residues" evidence="6">
    <location>
        <begin position="352"/>
        <end position="384"/>
    </location>
</feature>
<evidence type="ECO:0000256" key="1">
    <source>
        <dbReference type="ARBA" id="ARBA00004245"/>
    </source>
</evidence>
<dbReference type="PANTHER" id="PTHR15073">
    <property type="entry name" value="MICROTUBULE-ASSOCIATED PROTEIN"/>
    <property type="match status" value="1"/>
</dbReference>
<sequence length="985" mass="110297">MADSHQTQPELRDKPDGGGMFSQVDREERIRILRERQTEERQKKLDELKLAALHAQKVREQQEDDRRRKIDELRMRDHERRSQVEERKQIIWLAEKERKEAILRKNLERETRLEAKRNAQRSSIGFAFGSSTPRIFDVDSGYFGSRRAASQTNMSTSMINGGSRHSAEREIEKKKAISAYSLDNKSENQLLTRAPEPFSQWSSAVISPSFSEDSLDNLPVNSRTGAPTECDLEEAQNEFCPPPLPAFPTNRFTVNLVGSGVFVGEDLMTRSCTSIGVPLGRGRRKTDLHPTILPVQDSPRNQSPGRAYSMTRLDQLATPRRHVNLQALHESSEQRGNRVVTTTNSLGIKTKSMTHLAQSTSPCRRRLQSANKRFQQTRPASKSLSHLAGDAADASSLQNNKLAKSLWQLPPTAPPRATRASQLRANAMLLMVNRQGMSKSMMHLVKKKSSDEYSDRSSVATRTTPSSPSRPNSSLSQQSISSHASQNSVTMRARTPARRSNRPLSIAGTTPDSTESVEERQGRMTPIAKTPRAKSVGAERLVGDVSLSVAKASPPPPSARKPPTAARVEAANKKSVNSPREKPKVAPKPAKLLVKASPKQSPTVEQAPPIPAVSPDAPKDIPSETKTEIKKPKVVEAETAKTANVENIPAREETTPPPPPPVAETAAAKPRLTTEGEAKAALAERRRQAREQAEREAELERQRQEQLLREEEERIRQEEEERQRWEIEQDELRIIEAERLQKAIEEQSLREEEEKKKRDEEAKLKIERQEQERKAREEQEKIRKETEEQLRKEEEERAERRKRVEAIMSRTRGKGCGNSGNTPVTTPTKPNEELPGSEQSPMQTSLIVESKPNKIDDLMSTSMPSVVNCDLSHEWKHNGDLNSRANGVSTNPFAPEMDQVEAVVEPADDFASRDIINQKPQLTNADFEQLIDLSVCPPTNTFSKNEDFINNADSLNSNVPSNGTSAPFIAFEDNFAKKQETNVTG</sequence>
<feature type="compositionally biased region" description="Basic and acidic residues" evidence="6">
    <location>
        <begin position="672"/>
        <end position="805"/>
    </location>
</feature>
<dbReference type="Proteomes" id="UP000014500">
    <property type="component" value="Unassembled WGS sequence"/>
</dbReference>
<protein>
    <recommendedName>
        <fullName evidence="9">MAP7 domain-containing protein</fullName>
    </recommendedName>
</protein>
<comment type="subcellular location">
    <subcellularLocation>
        <location evidence="1">Cytoplasm</location>
        <location evidence="1">Cytoskeleton</location>
    </subcellularLocation>
</comment>
<keyword evidence="5" id="KW-0206">Cytoskeleton</keyword>
<reference evidence="7" key="2">
    <citation type="submission" date="2015-02" db="UniProtKB">
        <authorList>
            <consortium name="EnsemblMetazoa"/>
        </authorList>
    </citation>
    <scope>IDENTIFICATION</scope>
</reference>
<dbReference type="EMBL" id="JH431526">
    <property type="status" value="NOT_ANNOTATED_CDS"/>
    <property type="molecule type" value="Genomic_DNA"/>
</dbReference>
<dbReference type="InterPro" id="IPR008604">
    <property type="entry name" value="MAP7_fam"/>
</dbReference>
<dbReference type="STRING" id="126957.T1IUB4"/>